<feature type="non-terminal residue" evidence="9">
    <location>
        <position position="211"/>
    </location>
</feature>
<protein>
    <submittedName>
        <fullName evidence="9">Uncharacterized protein</fullName>
    </submittedName>
</protein>
<keyword evidence="2" id="KW-1003">Cell membrane</keyword>
<keyword evidence="3 8" id="KW-0812">Transmembrane</keyword>
<dbReference type="Gene3D" id="1.10.287.70">
    <property type="match status" value="1"/>
</dbReference>
<dbReference type="PANTHER" id="PTHR42643">
    <property type="entry name" value="IONOTROPIC RECEPTOR 20A-RELATED"/>
    <property type="match status" value="1"/>
</dbReference>
<feature type="transmembrane region" description="Helical" evidence="8">
    <location>
        <begin position="122"/>
        <end position="144"/>
    </location>
</feature>
<evidence type="ECO:0000256" key="1">
    <source>
        <dbReference type="ARBA" id="ARBA00004651"/>
    </source>
</evidence>
<evidence type="ECO:0000313" key="9">
    <source>
        <dbReference type="EMBL" id="KAG5666104.1"/>
    </source>
</evidence>
<reference evidence="9" key="1">
    <citation type="submission" date="2021-03" db="EMBL/GenBank/DDBJ databases">
        <title>Chromosome level genome of the anhydrobiotic midge Polypedilum vanderplanki.</title>
        <authorList>
            <person name="Yoshida Y."/>
            <person name="Kikawada T."/>
            <person name="Gusev O."/>
        </authorList>
    </citation>
    <scope>NUCLEOTIDE SEQUENCE</scope>
    <source>
        <strain evidence="9">NIAS01</strain>
        <tissue evidence="9">Whole body or cell culture</tissue>
    </source>
</reference>
<dbReference type="GO" id="GO:0005886">
    <property type="term" value="C:plasma membrane"/>
    <property type="evidence" value="ECO:0007669"/>
    <property type="project" value="UniProtKB-SubCell"/>
</dbReference>
<keyword evidence="7" id="KW-0325">Glycoprotein</keyword>
<evidence type="ECO:0000313" key="10">
    <source>
        <dbReference type="Proteomes" id="UP001107558"/>
    </source>
</evidence>
<evidence type="ECO:0000256" key="3">
    <source>
        <dbReference type="ARBA" id="ARBA00022692"/>
    </source>
</evidence>
<keyword evidence="4 8" id="KW-1133">Transmembrane helix</keyword>
<evidence type="ECO:0000256" key="6">
    <source>
        <dbReference type="ARBA" id="ARBA00023170"/>
    </source>
</evidence>
<proteinExistence type="predicted"/>
<comment type="caution">
    <text evidence="9">The sequence shown here is derived from an EMBL/GenBank/DDBJ whole genome shotgun (WGS) entry which is preliminary data.</text>
</comment>
<gene>
    <name evidence="9" type="ORF">PVAND_017793</name>
</gene>
<dbReference type="InterPro" id="IPR052192">
    <property type="entry name" value="Insect_Ionotropic_Sensory_Rcpt"/>
</dbReference>
<dbReference type="OrthoDB" id="7791314at2759"/>
<evidence type="ECO:0000256" key="2">
    <source>
        <dbReference type="ARBA" id="ARBA00022475"/>
    </source>
</evidence>
<evidence type="ECO:0000256" key="7">
    <source>
        <dbReference type="ARBA" id="ARBA00023180"/>
    </source>
</evidence>
<evidence type="ECO:0000256" key="5">
    <source>
        <dbReference type="ARBA" id="ARBA00023136"/>
    </source>
</evidence>
<name>A0A9J6B932_POLVA</name>
<organism evidence="9 10">
    <name type="scientific">Polypedilum vanderplanki</name>
    <name type="common">Sleeping chironomid midge</name>
    <dbReference type="NCBI Taxonomy" id="319348"/>
    <lineage>
        <taxon>Eukaryota</taxon>
        <taxon>Metazoa</taxon>
        <taxon>Ecdysozoa</taxon>
        <taxon>Arthropoda</taxon>
        <taxon>Hexapoda</taxon>
        <taxon>Insecta</taxon>
        <taxon>Pterygota</taxon>
        <taxon>Neoptera</taxon>
        <taxon>Endopterygota</taxon>
        <taxon>Diptera</taxon>
        <taxon>Nematocera</taxon>
        <taxon>Chironomoidea</taxon>
        <taxon>Chironomidae</taxon>
        <taxon>Chironominae</taxon>
        <taxon>Polypedilum</taxon>
        <taxon>Polypedilum</taxon>
    </lineage>
</organism>
<feature type="transmembrane region" description="Helical" evidence="8">
    <location>
        <begin position="156"/>
        <end position="177"/>
    </location>
</feature>
<keyword evidence="10" id="KW-1185">Reference proteome</keyword>
<feature type="transmembrane region" description="Helical" evidence="8">
    <location>
        <begin position="93"/>
        <end position="113"/>
    </location>
</feature>
<dbReference type="PANTHER" id="PTHR42643:SF30">
    <property type="entry name" value="IONOTROPIC RECEPTOR 40A-RELATED"/>
    <property type="match status" value="1"/>
</dbReference>
<dbReference type="Proteomes" id="UP001107558">
    <property type="component" value="Unassembled WGS sequence"/>
</dbReference>
<keyword evidence="6" id="KW-0675">Receptor</keyword>
<evidence type="ECO:0000256" key="8">
    <source>
        <dbReference type="SAM" id="Phobius"/>
    </source>
</evidence>
<comment type="subcellular location">
    <subcellularLocation>
        <location evidence="1">Cell membrane</location>
        <topology evidence="1">Multi-pass membrane protein</topology>
    </subcellularLocation>
</comment>
<accession>A0A9J6B932</accession>
<keyword evidence="5 8" id="KW-0472">Membrane</keyword>
<evidence type="ECO:0000256" key="4">
    <source>
        <dbReference type="ARBA" id="ARBA00022989"/>
    </source>
</evidence>
<dbReference type="AlphaFoldDB" id="A0A9J6B932"/>
<dbReference type="EMBL" id="JADBJN010000135">
    <property type="protein sequence ID" value="KAG5666104.1"/>
    <property type="molecule type" value="Genomic_DNA"/>
</dbReference>
<sequence length="211" mass="24361">MNISQPYFEVLEAIGSKVKFSVYRQHGKLNNFNIIYKENDKLKVFPQIFVELVAYTGNKLFGTSVIDNLKYSVILSNGELYSSYEKLLLPFDAITWCLLILTFGIAFITIFIVNHMSRQFQILLYGASIHFPAFNVVGTFFGISQSRVPISNFPRMVLMFFILFCLVIRTAYQGVFFEMMATKMHKPVAETVNDLIEQNYTIYARHNRIGI</sequence>